<accession>A0A8S9SG86</accession>
<gene>
    <name evidence="2" type="ORF">F2Q69_00037446</name>
</gene>
<feature type="region of interest" description="Disordered" evidence="1">
    <location>
        <begin position="54"/>
        <end position="184"/>
    </location>
</feature>
<comment type="caution">
    <text evidence="2">The sequence shown here is derived from an EMBL/GenBank/DDBJ whole genome shotgun (WGS) entry which is preliminary data.</text>
</comment>
<sequence length="184" mass="21350">MKWQQEEQLISKSASELEHTVAAKSSPQLGLNPVVFGILDDQYLMIRIDRFNKKRRRRTREQADKHRNATAWRDPEAPSTKRAISPKPRTESRRGRGSRRIYFRNPDLTTTPKRRNLTFSPPPRFSGVPRETAPDLVPWWHKPLELREGKNEEGGKGEAKKEEKKQRGRGGQEPRRPPAAQQDL</sequence>
<dbReference type="Proteomes" id="UP000712600">
    <property type="component" value="Unassembled WGS sequence"/>
</dbReference>
<reference evidence="2" key="1">
    <citation type="submission" date="2019-12" db="EMBL/GenBank/DDBJ databases">
        <title>Genome sequencing and annotation of Brassica cretica.</title>
        <authorList>
            <person name="Studholme D.J."/>
            <person name="Sarris P."/>
        </authorList>
    </citation>
    <scope>NUCLEOTIDE SEQUENCE</scope>
    <source>
        <strain evidence="2">PFS-109/04</strain>
        <tissue evidence="2">Leaf</tissue>
    </source>
</reference>
<evidence type="ECO:0000256" key="1">
    <source>
        <dbReference type="SAM" id="MobiDB-lite"/>
    </source>
</evidence>
<dbReference type="EMBL" id="QGKX02000004">
    <property type="protein sequence ID" value="KAF3600338.1"/>
    <property type="molecule type" value="Genomic_DNA"/>
</dbReference>
<protein>
    <submittedName>
        <fullName evidence="2">Uncharacterized protein</fullName>
    </submittedName>
</protein>
<name>A0A8S9SG86_BRACR</name>
<dbReference type="AlphaFoldDB" id="A0A8S9SG86"/>
<evidence type="ECO:0000313" key="2">
    <source>
        <dbReference type="EMBL" id="KAF3600338.1"/>
    </source>
</evidence>
<feature type="compositionally biased region" description="Basic and acidic residues" evidence="1">
    <location>
        <begin position="142"/>
        <end position="176"/>
    </location>
</feature>
<evidence type="ECO:0000313" key="3">
    <source>
        <dbReference type="Proteomes" id="UP000712600"/>
    </source>
</evidence>
<organism evidence="2 3">
    <name type="scientific">Brassica cretica</name>
    <name type="common">Mustard</name>
    <dbReference type="NCBI Taxonomy" id="69181"/>
    <lineage>
        <taxon>Eukaryota</taxon>
        <taxon>Viridiplantae</taxon>
        <taxon>Streptophyta</taxon>
        <taxon>Embryophyta</taxon>
        <taxon>Tracheophyta</taxon>
        <taxon>Spermatophyta</taxon>
        <taxon>Magnoliopsida</taxon>
        <taxon>eudicotyledons</taxon>
        <taxon>Gunneridae</taxon>
        <taxon>Pentapetalae</taxon>
        <taxon>rosids</taxon>
        <taxon>malvids</taxon>
        <taxon>Brassicales</taxon>
        <taxon>Brassicaceae</taxon>
        <taxon>Brassiceae</taxon>
        <taxon>Brassica</taxon>
    </lineage>
</organism>
<proteinExistence type="predicted"/>